<name>A0ABU6N8G7_9BACI</name>
<dbReference type="EMBL" id="JARMQG010000084">
    <property type="protein sequence ID" value="MED3562343.1"/>
    <property type="molecule type" value="Genomic_DNA"/>
</dbReference>
<gene>
    <name evidence="1" type="ORF">P4447_07730</name>
</gene>
<evidence type="ECO:0000313" key="2">
    <source>
        <dbReference type="Proteomes" id="UP001330749"/>
    </source>
</evidence>
<reference evidence="1 2" key="1">
    <citation type="submission" date="2023-03" db="EMBL/GenBank/DDBJ databases">
        <title>Bacillus Genome Sequencing.</title>
        <authorList>
            <person name="Dunlap C."/>
        </authorList>
    </citation>
    <scope>NUCLEOTIDE SEQUENCE [LARGE SCALE GENOMIC DNA]</scope>
    <source>
        <strain evidence="1 2">B-14544</strain>
    </source>
</reference>
<evidence type="ECO:0000313" key="1">
    <source>
        <dbReference type="EMBL" id="MED3562343.1"/>
    </source>
</evidence>
<protein>
    <submittedName>
        <fullName evidence="1">Uncharacterized protein</fullName>
    </submittedName>
</protein>
<organism evidence="1 2">
    <name type="scientific">Bacillus xiapuensis</name>
    <dbReference type="NCBI Taxonomy" id="2014075"/>
    <lineage>
        <taxon>Bacteria</taxon>
        <taxon>Bacillati</taxon>
        <taxon>Bacillota</taxon>
        <taxon>Bacilli</taxon>
        <taxon>Bacillales</taxon>
        <taxon>Bacillaceae</taxon>
        <taxon>Bacillus</taxon>
    </lineage>
</organism>
<sequence length="63" mass="7413">MKLEWWTLAKTNYGTIKMRFKEKLTRNEAVEIGSKYCEEKGMEYVGTYSTATIDEVEQKVINE</sequence>
<proteinExistence type="predicted"/>
<comment type="caution">
    <text evidence="1">The sequence shown here is derived from an EMBL/GenBank/DDBJ whole genome shotgun (WGS) entry which is preliminary data.</text>
</comment>
<keyword evidence="2" id="KW-1185">Reference proteome</keyword>
<dbReference type="RefSeq" id="WP_327967254.1">
    <property type="nucleotide sequence ID" value="NZ_JARMQG010000084.1"/>
</dbReference>
<dbReference type="Proteomes" id="UP001330749">
    <property type="component" value="Unassembled WGS sequence"/>
</dbReference>
<accession>A0ABU6N8G7</accession>